<dbReference type="OrthoDB" id="189856at2157"/>
<organism evidence="2 3">
    <name type="scientific">Halorarum halophilum</name>
    <dbReference type="NCBI Taxonomy" id="2743090"/>
    <lineage>
        <taxon>Archaea</taxon>
        <taxon>Methanobacteriati</taxon>
        <taxon>Methanobacteriota</taxon>
        <taxon>Stenosarchaea group</taxon>
        <taxon>Halobacteria</taxon>
        <taxon>Halobacteriales</taxon>
        <taxon>Haloferacaceae</taxon>
        <taxon>Halorarum</taxon>
    </lineage>
</organism>
<dbReference type="GeneID" id="56030339"/>
<dbReference type="EMBL" id="CP058529">
    <property type="protein sequence ID" value="QLG28925.1"/>
    <property type="molecule type" value="Genomic_DNA"/>
</dbReference>
<evidence type="ECO:0000313" key="2">
    <source>
        <dbReference type="EMBL" id="QLG28925.1"/>
    </source>
</evidence>
<reference evidence="2 3" key="1">
    <citation type="submission" date="2020-07" db="EMBL/GenBank/DDBJ databases">
        <title>Gai3-2, isolated from salt lake.</title>
        <authorList>
            <person name="Cui H."/>
            <person name="Shi X."/>
        </authorList>
    </citation>
    <scope>NUCLEOTIDE SEQUENCE [LARGE SCALE GENOMIC DNA]</scope>
    <source>
        <strain evidence="2 3">Gai3-2</strain>
    </source>
</reference>
<feature type="compositionally biased region" description="Basic and acidic residues" evidence="1">
    <location>
        <begin position="111"/>
        <end position="121"/>
    </location>
</feature>
<dbReference type="AlphaFoldDB" id="A0A7D5GDG5"/>
<keyword evidence="3" id="KW-1185">Reference proteome</keyword>
<dbReference type="RefSeq" id="WP_179170499.1">
    <property type="nucleotide sequence ID" value="NZ_CP058529.1"/>
</dbReference>
<feature type="region of interest" description="Disordered" evidence="1">
    <location>
        <begin position="93"/>
        <end position="151"/>
    </location>
</feature>
<dbReference type="Proteomes" id="UP000509750">
    <property type="component" value="Chromosome"/>
</dbReference>
<evidence type="ECO:0000256" key="1">
    <source>
        <dbReference type="SAM" id="MobiDB-lite"/>
    </source>
</evidence>
<gene>
    <name evidence="2" type="ORF">HUG10_15860</name>
</gene>
<sequence>MAAHPLARLDVSTRVLKRAQYEAFEFEFHDGALLVRNGSHPDPENHEYEVTVTDGVPTHCEYPADENYEGACKHRVAVAIRTPVLEAAVHTQLAADGSGSSNQPLSEEQYLAEKDTEHPVDTGDEPVDSDEDARDDTDEGEEYPCECDDLSNDFPCWNCVLAGRRSLPDA</sequence>
<name>A0A7D5GDG5_9EURY</name>
<dbReference type="KEGG" id="halg:HUG10_15860"/>
<protein>
    <submittedName>
        <fullName evidence="2">SWIM zinc finger family protein</fullName>
    </submittedName>
</protein>
<feature type="compositionally biased region" description="Acidic residues" evidence="1">
    <location>
        <begin position="122"/>
        <end position="151"/>
    </location>
</feature>
<evidence type="ECO:0000313" key="3">
    <source>
        <dbReference type="Proteomes" id="UP000509750"/>
    </source>
</evidence>
<accession>A0A7D5GDG5</accession>
<proteinExistence type="predicted"/>